<dbReference type="InParanoid" id="K3X012"/>
<dbReference type="InterPro" id="IPR009038">
    <property type="entry name" value="GOLD_dom"/>
</dbReference>
<organism evidence="2 3">
    <name type="scientific">Globisporangium ultimum (strain ATCC 200006 / CBS 805.95 / DAOM BR144)</name>
    <name type="common">Pythium ultimum</name>
    <dbReference type="NCBI Taxonomy" id="431595"/>
    <lineage>
        <taxon>Eukaryota</taxon>
        <taxon>Sar</taxon>
        <taxon>Stramenopiles</taxon>
        <taxon>Oomycota</taxon>
        <taxon>Peronosporomycetes</taxon>
        <taxon>Pythiales</taxon>
        <taxon>Pythiaceae</taxon>
        <taxon>Globisporangium</taxon>
    </lineage>
</organism>
<feature type="domain" description="GOLD" evidence="1">
    <location>
        <begin position="11"/>
        <end position="85"/>
    </location>
</feature>
<accession>K3X012</accession>
<dbReference type="HOGENOM" id="CLU_192645_0_0_1"/>
<evidence type="ECO:0000259" key="1">
    <source>
        <dbReference type="Pfam" id="PF01105"/>
    </source>
</evidence>
<dbReference type="Pfam" id="PF01105">
    <property type="entry name" value="EMP24_GP25L"/>
    <property type="match status" value="1"/>
</dbReference>
<sequence length="85" mass="9762">MSVTSTANGDHWRFTMKITMGPSLQEYQDLAKKSHMDDLHLEILKLRDRVGAIQRTQDYAKEKSALLQKAIESNNNKTTWVSVIQ</sequence>
<reference evidence="3" key="2">
    <citation type="submission" date="2010-04" db="EMBL/GenBank/DDBJ databases">
        <authorList>
            <person name="Buell R."/>
            <person name="Hamilton J."/>
            <person name="Hostetler J."/>
        </authorList>
    </citation>
    <scope>NUCLEOTIDE SEQUENCE [LARGE SCALE GENOMIC DNA]</scope>
    <source>
        <strain evidence="3">DAOM:BR144</strain>
    </source>
</reference>
<dbReference type="eggNOG" id="KOG1690">
    <property type="taxonomic scope" value="Eukaryota"/>
</dbReference>
<dbReference type="VEuPathDB" id="FungiDB:PYU1_G010538"/>
<name>K3X012_GLOUD</name>
<protein>
    <recommendedName>
        <fullName evidence="1">GOLD domain-containing protein</fullName>
    </recommendedName>
</protein>
<dbReference type="AlphaFoldDB" id="K3X012"/>
<dbReference type="STRING" id="431595.K3X012"/>
<dbReference type="EMBL" id="GL376596">
    <property type="status" value="NOT_ANNOTATED_CDS"/>
    <property type="molecule type" value="Genomic_DNA"/>
</dbReference>
<reference evidence="2" key="3">
    <citation type="submission" date="2015-02" db="UniProtKB">
        <authorList>
            <consortium name="EnsemblProtists"/>
        </authorList>
    </citation>
    <scope>IDENTIFICATION</scope>
    <source>
        <strain evidence="2">DAOM BR144</strain>
    </source>
</reference>
<dbReference type="EnsemblProtists" id="PYU1_T010561">
    <property type="protein sequence ID" value="PYU1_T010561"/>
    <property type="gene ID" value="PYU1_G010538"/>
</dbReference>
<keyword evidence="3" id="KW-1185">Reference proteome</keyword>
<reference evidence="3" key="1">
    <citation type="journal article" date="2010" name="Genome Biol.">
        <title>Genome sequence of the necrotrophic plant pathogen Pythium ultimum reveals original pathogenicity mechanisms and effector repertoire.</title>
        <authorList>
            <person name="Levesque C.A."/>
            <person name="Brouwer H."/>
            <person name="Cano L."/>
            <person name="Hamilton J.P."/>
            <person name="Holt C."/>
            <person name="Huitema E."/>
            <person name="Raffaele S."/>
            <person name="Robideau G.P."/>
            <person name="Thines M."/>
            <person name="Win J."/>
            <person name="Zerillo M.M."/>
            <person name="Beakes G.W."/>
            <person name="Boore J.L."/>
            <person name="Busam D."/>
            <person name="Dumas B."/>
            <person name="Ferriera S."/>
            <person name="Fuerstenberg S.I."/>
            <person name="Gachon C.M."/>
            <person name="Gaulin E."/>
            <person name="Govers F."/>
            <person name="Grenville-Briggs L."/>
            <person name="Horner N."/>
            <person name="Hostetler J."/>
            <person name="Jiang R.H."/>
            <person name="Johnson J."/>
            <person name="Krajaejun T."/>
            <person name="Lin H."/>
            <person name="Meijer H.J."/>
            <person name="Moore B."/>
            <person name="Morris P."/>
            <person name="Phuntmart V."/>
            <person name="Puiu D."/>
            <person name="Shetty J."/>
            <person name="Stajich J.E."/>
            <person name="Tripathy S."/>
            <person name="Wawra S."/>
            <person name="van West P."/>
            <person name="Whitty B.R."/>
            <person name="Coutinho P.M."/>
            <person name="Henrissat B."/>
            <person name="Martin F."/>
            <person name="Thomas P.D."/>
            <person name="Tyler B.M."/>
            <person name="De Vries R.P."/>
            <person name="Kamoun S."/>
            <person name="Yandell M."/>
            <person name="Tisserat N."/>
            <person name="Buell C.R."/>
        </authorList>
    </citation>
    <scope>NUCLEOTIDE SEQUENCE</scope>
    <source>
        <strain evidence="3">DAOM:BR144</strain>
    </source>
</reference>
<evidence type="ECO:0000313" key="3">
    <source>
        <dbReference type="Proteomes" id="UP000019132"/>
    </source>
</evidence>
<proteinExistence type="predicted"/>
<evidence type="ECO:0000313" key="2">
    <source>
        <dbReference type="EnsemblProtists" id="PYU1_T010561"/>
    </source>
</evidence>
<dbReference type="Proteomes" id="UP000019132">
    <property type="component" value="Unassembled WGS sequence"/>
</dbReference>